<sequence>MAQDPQIVEREKRSGGCRFLRAFYAPRQLFEELADKPSFLAMALALTAINLVLVVVALPKLQALTLHMFEQNPPPVPPEELERVRALLPKQVAIGGVASGVLFPWVIWLLVALALKIYAAFSTKEAPYRTLFAVAVFGYLPVFLGSIIAYVLILALPVQSLPHVTLSLAAFLPQQKTLLYNFLAQCNPFTWWSLVLWGLGGAVAMRTKPSGPVLYMFGLWLLVALLLAALGTLSPGAA</sequence>
<evidence type="ECO:0000313" key="8">
    <source>
        <dbReference type="Proteomes" id="UP000256329"/>
    </source>
</evidence>
<dbReference type="Proteomes" id="UP000256329">
    <property type="component" value="Unassembled WGS sequence"/>
</dbReference>
<feature type="transmembrane region" description="Helical" evidence="5">
    <location>
        <begin position="92"/>
        <end position="119"/>
    </location>
</feature>
<keyword evidence="3 5" id="KW-1133">Transmembrane helix</keyword>
<keyword evidence="2 5" id="KW-0812">Transmembrane</keyword>
<evidence type="ECO:0000313" key="7">
    <source>
        <dbReference type="EMBL" id="RDV84716.1"/>
    </source>
</evidence>
<reference evidence="7 8" key="1">
    <citation type="submission" date="2018-08" db="EMBL/GenBank/DDBJ databases">
        <title>Form III RuBisCO-mediated autotrophy in Thermodesulfobium bacteria.</title>
        <authorList>
            <person name="Toshchakov S.V."/>
            <person name="Kublanov I.V."/>
            <person name="Frolov E."/>
            <person name="Bonch-Osmolovskaya E.A."/>
            <person name="Tourova T.P."/>
            <person name="Chernych N.A."/>
            <person name="Lebedinsky A.V."/>
        </authorList>
    </citation>
    <scope>NUCLEOTIDE SEQUENCE [LARGE SCALE GENOMIC DNA]</scope>
    <source>
        <strain evidence="7 8">SR</strain>
    </source>
</reference>
<gene>
    <name evidence="7" type="ORF">DXX99_01305</name>
</gene>
<evidence type="ECO:0000256" key="4">
    <source>
        <dbReference type="ARBA" id="ARBA00023136"/>
    </source>
</evidence>
<name>A0A3D8P5X0_9THEO</name>
<accession>A0A3D8P5X0</accession>
<feature type="transmembrane region" description="Helical" evidence="5">
    <location>
        <begin position="178"/>
        <end position="200"/>
    </location>
</feature>
<proteinExistence type="predicted"/>
<feature type="transmembrane region" description="Helical" evidence="5">
    <location>
        <begin position="39"/>
        <end position="58"/>
    </location>
</feature>
<evidence type="ECO:0000256" key="5">
    <source>
        <dbReference type="SAM" id="Phobius"/>
    </source>
</evidence>
<evidence type="ECO:0000256" key="1">
    <source>
        <dbReference type="ARBA" id="ARBA00004141"/>
    </source>
</evidence>
<dbReference type="EMBL" id="QSLN01000001">
    <property type="protein sequence ID" value="RDV84716.1"/>
    <property type="molecule type" value="Genomic_DNA"/>
</dbReference>
<dbReference type="OrthoDB" id="1724610at2"/>
<keyword evidence="4 5" id="KW-0472">Membrane</keyword>
<evidence type="ECO:0000259" key="6">
    <source>
        <dbReference type="Pfam" id="PF04893"/>
    </source>
</evidence>
<dbReference type="RefSeq" id="WP_115791710.1">
    <property type="nucleotide sequence ID" value="NZ_QSLN01000001.1"/>
</dbReference>
<dbReference type="AlphaFoldDB" id="A0A3D8P5X0"/>
<evidence type="ECO:0000256" key="3">
    <source>
        <dbReference type="ARBA" id="ARBA00022989"/>
    </source>
</evidence>
<protein>
    <submittedName>
        <fullName evidence="7">YIP1 family protein</fullName>
    </submittedName>
</protein>
<feature type="transmembrane region" description="Helical" evidence="5">
    <location>
        <begin position="131"/>
        <end position="158"/>
    </location>
</feature>
<feature type="domain" description="Yip1" evidence="6">
    <location>
        <begin position="23"/>
        <end position="229"/>
    </location>
</feature>
<dbReference type="GO" id="GO:0016020">
    <property type="term" value="C:membrane"/>
    <property type="evidence" value="ECO:0007669"/>
    <property type="project" value="UniProtKB-SubCell"/>
</dbReference>
<comment type="subcellular location">
    <subcellularLocation>
        <location evidence="1">Membrane</location>
        <topology evidence="1">Multi-pass membrane protein</topology>
    </subcellularLocation>
</comment>
<keyword evidence="8" id="KW-1185">Reference proteome</keyword>
<comment type="caution">
    <text evidence="7">The sequence shown here is derived from an EMBL/GenBank/DDBJ whole genome shotgun (WGS) entry which is preliminary data.</text>
</comment>
<evidence type="ECO:0000256" key="2">
    <source>
        <dbReference type="ARBA" id="ARBA00022692"/>
    </source>
</evidence>
<dbReference type="Pfam" id="PF04893">
    <property type="entry name" value="Yip1"/>
    <property type="match status" value="1"/>
</dbReference>
<organism evidence="7 8">
    <name type="scientific">Ammonifex thiophilus</name>
    <dbReference type="NCBI Taxonomy" id="444093"/>
    <lineage>
        <taxon>Bacteria</taxon>
        <taxon>Bacillati</taxon>
        <taxon>Bacillota</taxon>
        <taxon>Clostridia</taxon>
        <taxon>Thermoanaerobacterales</taxon>
        <taxon>Thermoanaerobacteraceae</taxon>
        <taxon>Ammonifex</taxon>
    </lineage>
</organism>
<feature type="transmembrane region" description="Helical" evidence="5">
    <location>
        <begin position="212"/>
        <end position="233"/>
    </location>
</feature>
<dbReference type="InterPro" id="IPR006977">
    <property type="entry name" value="Yip1_dom"/>
</dbReference>